<dbReference type="PANTHER" id="PTHR15741:SF27">
    <property type="entry name" value="TRANSCRIPTION FACTOR AP-4"/>
    <property type="match status" value="1"/>
</dbReference>
<dbReference type="RefSeq" id="XP_041552959.1">
    <property type="nucleotide sequence ID" value="XM_041699922.1"/>
</dbReference>
<evidence type="ECO:0000259" key="7">
    <source>
        <dbReference type="PROSITE" id="PS50888"/>
    </source>
</evidence>
<accession>A0A7R7XG11</accession>
<dbReference type="Proteomes" id="UP000654913">
    <property type="component" value="Chromosome 2"/>
</dbReference>
<evidence type="ECO:0000256" key="4">
    <source>
        <dbReference type="ARBA" id="ARBA00023163"/>
    </source>
</evidence>
<dbReference type="GO" id="GO:0005634">
    <property type="term" value="C:nucleus"/>
    <property type="evidence" value="ECO:0007669"/>
    <property type="project" value="UniProtKB-SubCell"/>
</dbReference>
<proteinExistence type="predicted"/>
<protein>
    <recommendedName>
        <fullName evidence="7">BHLH domain-containing protein</fullName>
    </recommendedName>
</protein>
<dbReference type="CDD" id="cd11404">
    <property type="entry name" value="bHLHzip_Mlx_like"/>
    <property type="match status" value="1"/>
</dbReference>
<dbReference type="GO" id="GO:0000981">
    <property type="term" value="F:DNA-binding transcription factor activity, RNA polymerase II-specific"/>
    <property type="evidence" value="ECO:0007669"/>
    <property type="project" value="TreeGrafter"/>
</dbReference>
<evidence type="ECO:0000256" key="1">
    <source>
        <dbReference type="ARBA" id="ARBA00004123"/>
    </source>
</evidence>
<dbReference type="SUPFAM" id="SSF47459">
    <property type="entry name" value="HLH, helix-loop-helix DNA-binding domain"/>
    <property type="match status" value="1"/>
</dbReference>
<feature type="region of interest" description="Disordered" evidence="6">
    <location>
        <begin position="29"/>
        <end position="136"/>
    </location>
</feature>
<feature type="compositionally biased region" description="Polar residues" evidence="6">
    <location>
        <begin position="92"/>
        <end position="107"/>
    </location>
</feature>
<evidence type="ECO:0000256" key="5">
    <source>
        <dbReference type="ARBA" id="ARBA00023242"/>
    </source>
</evidence>
<feature type="compositionally biased region" description="Polar residues" evidence="6">
    <location>
        <begin position="38"/>
        <end position="56"/>
    </location>
</feature>
<dbReference type="KEGG" id="apuu:APUU_21197A"/>
<comment type="subcellular location">
    <subcellularLocation>
        <location evidence="1">Nucleus</location>
    </subcellularLocation>
</comment>
<dbReference type="EMBL" id="AP024444">
    <property type="protein sequence ID" value="BCS20765.1"/>
    <property type="molecule type" value="Genomic_DNA"/>
</dbReference>
<name>A0A7R7XG11_9EURO</name>
<dbReference type="GO" id="GO:0046983">
    <property type="term" value="F:protein dimerization activity"/>
    <property type="evidence" value="ECO:0007669"/>
    <property type="project" value="InterPro"/>
</dbReference>
<dbReference type="InterPro" id="IPR011598">
    <property type="entry name" value="bHLH_dom"/>
</dbReference>
<dbReference type="GO" id="GO:0000978">
    <property type="term" value="F:RNA polymerase II cis-regulatory region sequence-specific DNA binding"/>
    <property type="evidence" value="ECO:0007669"/>
    <property type="project" value="TreeGrafter"/>
</dbReference>
<keyword evidence="3" id="KW-0238">DNA-binding</keyword>
<dbReference type="GeneID" id="64970770"/>
<keyword evidence="5" id="KW-0539">Nucleus</keyword>
<dbReference type="InterPro" id="IPR036638">
    <property type="entry name" value="HLH_DNA-bd_sf"/>
</dbReference>
<sequence>MASFPQPDQQTSDNSSRRLTVAPFGWQFLSEQDASRENIVSQSTSPDRNTVASKDASTPGGRKSRRRREVEYTSANQGEYTSSPEPVPNHQILPSQNEVPTPRASSPDNERPSLFWGSDPSFGPTGYNPHPDTPTHEFMEHELTETYFNFVDFSVEEFDAADSHNDSPEAEVGKQKVAANLDVVPSSRRRLQHIVSERNRRTQQSKLYDEICDLVPGVSINRYTKREVLIRTAEWLANMAEGNRNLREQLDTLKGASP</sequence>
<keyword evidence="9" id="KW-1185">Reference proteome</keyword>
<feature type="compositionally biased region" description="Polar residues" evidence="6">
    <location>
        <begin position="73"/>
        <end position="84"/>
    </location>
</feature>
<dbReference type="InterPro" id="IPR052207">
    <property type="entry name" value="Max-like/E-box_TFs"/>
</dbReference>
<dbReference type="Gene3D" id="4.10.280.10">
    <property type="entry name" value="Helix-loop-helix DNA-binding domain"/>
    <property type="match status" value="1"/>
</dbReference>
<gene>
    <name evidence="8" type="ORF">APUU_21197A</name>
</gene>
<evidence type="ECO:0000313" key="9">
    <source>
        <dbReference type="Proteomes" id="UP000654913"/>
    </source>
</evidence>
<keyword evidence="4" id="KW-0804">Transcription</keyword>
<organism evidence="8 9">
    <name type="scientific">Aspergillus puulaauensis</name>
    <dbReference type="NCBI Taxonomy" id="1220207"/>
    <lineage>
        <taxon>Eukaryota</taxon>
        <taxon>Fungi</taxon>
        <taxon>Dikarya</taxon>
        <taxon>Ascomycota</taxon>
        <taxon>Pezizomycotina</taxon>
        <taxon>Eurotiomycetes</taxon>
        <taxon>Eurotiomycetidae</taxon>
        <taxon>Eurotiales</taxon>
        <taxon>Aspergillaceae</taxon>
        <taxon>Aspergillus</taxon>
    </lineage>
</organism>
<evidence type="ECO:0000313" key="8">
    <source>
        <dbReference type="EMBL" id="BCS20765.1"/>
    </source>
</evidence>
<feature type="domain" description="BHLH" evidence="7">
    <location>
        <begin position="188"/>
        <end position="239"/>
    </location>
</feature>
<dbReference type="AlphaFoldDB" id="A0A7R7XG11"/>
<keyword evidence="2" id="KW-0805">Transcription regulation</keyword>
<evidence type="ECO:0000256" key="6">
    <source>
        <dbReference type="SAM" id="MobiDB-lite"/>
    </source>
</evidence>
<dbReference type="PANTHER" id="PTHR15741">
    <property type="entry name" value="BASIC HELIX-LOOP-HELIX ZIP TRANSCRIPTION FACTOR"/>
    <property type="match status" value="1"/>
</dbReference>
<reference evidence="8" key="2">
    <citation type="submission" date="2021-02" db="EMBL/GenBank/DDBJ databases">
        <title>Aspergillus puulaauensis MK2 genome sequence.</title>
        <authorList>
            <person name="Futagami T."/>
            <person name="Mori K."/>
            <person name="Kadooka C."/>
            <person name="Tanaka T."/>
        </authorList>
    </citation>
    <scope>NUCLEOTIDE SEQUENCE</scope>
    <source>
        <strain evidence="8">MK2</strain>
    </source>
</reference>
<dbReference type="OrthoDB" id="5778525at2759"/>
<evidence type="ECO:0000256" key="2">
    <source>
        <dbReference type="ARBA" id="ARBA00023015"/>
    </source>
</evidence>
<dbReference type="PROSITE" id="PS50888">
    <property type="entry name" value="BHLH"/>
    <property type="match status" value="1"/>
</dbReference>
<reference evidence="8" key="1">
    <citation type="submission" date="2021-01" db="EMBL/GenBank/DDBJ databases">
        <authorList>
            <consortium name="Aspergillus puulaauensis MK2 genome sequencing consortium"/>
            <person name="Kazuki M."/>
            <person name="Futagami T."/>
        </authorList>
    </citation>
    <scope>NUCLEOTIDE SEQUENCE</scope>
    <source>
        <strain evidence="8">MK2</strain>
    </source>
</reference>
<evidence type="ECO:0000256" key="3">
    <source>
        <dbReference type="ARBA" id="ARBA00023125"/>
    </source>
</evidence>